<comment type="caution">
    <text evidence="4">The sequence shown here is derived from an EMBL/GenBank/DDBJ whole genome shotgun (WGS) entry which is preliminary data.</text>
</comment>
<feature type="repeat" description="ANK" evidence="3">
    <location>
        <begin position="362"/>
        <end position="386"/>
    </location>
</feature>
<dbReference type="PROSITE" id="PS50088">
    <property type="entry name" value="ANK_REPEAT"/>
    <property type="match status" value="6"/>
</dbReference>
<dbReference type="EMBL" id="JBFXLT010000067">
    <property type="protein sequence ID" value="KAL2810734.1"/>
    <property type="molecule type" value="Genomic_DNA"/>
</dbReference>
<feature type="repeat" description="ANK" evidence="3">
    <location>
        <begin position="266"/>
        <end position="298"/>
    </location>
</feature>
<name>A0ABR4H645_9EURO</name>
<dbReference type="Proteomes" id="UP001610334">
    <property type="component" value="Unassembled WGS sequence"/>
</dbReference>
<keyword evidence="1" id="KW-0677">Repeat</keyword>
<organism evidence="4 5">
    <name type="scientific">Aspergillus granulosus</name>
    <dbReference type="NCBI Taxonomy" id="176169"/>
    <lineage>
        <taxon>Eukaryota</taxon>
        <taxon>Fungi</taxon>
        <taxon>Dikarya</taxon>
        <taxon>Ascomycota</taxon>
        <taxon>Pezizomycotina</taxon>
        <taxon>Eurotiomycetes</taxon>
        <taxon>Eurotiomycetidae</taxon>
        <taxon>Eurotiales</taxon>
        <taxon>Aspergillaceae</taxon>
        <taxon>Aspergillus</taxon>
        <taxon>Aspergillus subgen. Nidulantes</taxon>
    </lineage>
</organism>
<gene>
    <name evidence="4" type="ORF">BJX63DRAFT_303893</name>
</gene>
<feature type="repeat" description="ANK" evidence="3">
    <location>
        <begin position="570"/>
        <end position="602"/>
    </location>
</feature>
<dbReference type="SUPFAM" id="SSF48403">
    <property type="entry name" value="Ankyrin repeat"/>
    <property type="match status" value="2"/>
</dbReference>
<feature type="repeat" description="ANK" evidence="3">
    <location>
        <begin position="605"/>
        <end position="627"/>
    </location>
</feature>
<dbReference type="PROSITE" id="PS50297">
    <property type="entry name" value="ANK_REP_REGION"/>
    <property type="match status" value="6"/>
</dbReference>
<evidence type="ECO:0000256" key="3">
    <source>
        <dbReference type="PROSITE-ProRule" id="PRU00023"/>
    </source>
</evidence>
<dbReference type="Pfam" id="PF13637">
    <property type="entry name" value="Ank_4"/>
    <property type="match status" value="1"/>
</dbReference>
<dbReference type="PANTHER" id="PTHR24198:SF165">
    <property type="entry name" value="ANKYRIN REPEAT-CONTAINING PROTEIN-RELATED"/>
    <property type="match status" value="1"/>
</dbReference>
<protein>
    <submittedName>
        <fullName evidence="4">Ankyrin repeat-containing domain protein</fullName>
    </submittedName>
</protein>
<feature type="repeat" description="ANK" evidence="3">
    <location>
        <begin position="466"/>
        <end position="498"/>
    </location>
</feature>
<proteinExistence type="predicted"/>
<reference evidence="4 5" key="1">
    <citation type="submission" date="2024-07" db="EMBL/GenBank/DDBJ databases">
        <title>Section-level genome sequencing and comparative genomics of Aspergillus sections Usti and Cavernicolus.</title>
        <authorList>
            <consortium name="Lawrence Berkeley National Laboratory"/>
            <person name="Nybo J.L."/>
            <person name="Vesth T.C."/>
            <person name="Theobald S."/>
            <person name="Frisvad J.C."/>
            <person name="Larsen T.O."/>
            <person name="Kjaerboelling I."/>
            <person name="Rothschild-Mancinelli K."/>
            <person name="Lyhne E.K."/>
            <person name="Kogle M.E."/>
            <person name="Barry K."/>
            <person name="Clum A."/>
            <person name="Na H."/>
            <person name="Ledsgaard L."/>
            <person name="Lin J."/>
            <person name="Lipzen A."/>
            <person name="Kuo A."/>
            <person name="Riley R."/>
            <person name="Mondo S."/>
            <person name="Labutti K."/>
            <person name="Haridas S."/>
            <person name="Pangalinan J."/>
            <person name="Salamov A.A."/>
            <person name="Simmons B.A."/>
            <person name="Magnuson J.K."/>
            <person name="Chen J."/>
            <person name="Drula E."/>
            <person name="Henrissat B."/>
            <person name="Wiebenga A."/>
            <person name="Lubbers R.J."/>
            <person name="Gomes A.C."/>
            <person name="Makela M.R."/>
            <person name="Stajich J."/>
            <person name="Grigoriev I.V."/>
            <person name="Mortensen U.H."/>
            <person name="De Vries R.P."/>
            <person name="Baker S.E."/>
            <person name="Andersen M.R."/>
        </authorList>
    </citation>
    <scope>NUCLEOTIDE SEQUENCE [LARGE SCALE GENOMIC DNA]</scope>
    <source>
        <strain evidence="4 5">CBS 588.65</strain>
    </source>
</reference>
<evidence type="ECO:0000256" key="2">
    <source>
        <dbReference type="ARBA" id="ARBA00023043"/>
    </source>
</evidence>
<keyword evidence="2 3" id="KW-0040">ANK repeat</keyword>
<dbReference type="PRINTS" id="PR01415">
    <property type="entry name" value="ANKYRIN"/>
</dbReference>
<dbReference type="SMART" id="SM00248">
    <property type="entry name" value="ANK"/>
    <property type="match status" value="12"/>
</dbReference>
<keyword evidence="5" id="KW-1185">Reference proteome</keyword>
<sequence length="698" mass="75950">MPLSSVPAELVYQIVSQTSPPDGWGKYWPSTRAVDEVKNFLALRLVCKEFDNIVLDYLSEQRVLIEDFDSACLQRSDPPTPAAVRMCWRLLTRHVERSRAGARVNEASLAFAGEMIKVVDTAVTVLRDGKESPCGVDDDNDIGVLRETYTQGVASAVIGFSGITRAMLEGIAGTEREANGEITRRAAARDQGQQYYLNMALTTAATLGRIDDMKILIGKGADPAFDGRGGWLGSPLHGAAIGGSLDAIRFLTKYVDTKLDVECSHSGNTLLHYAAQNGNHDTVRWLLGVKVYPDERNDCAQTPLFLAASGGHADIVKRLLNLDFERLRKRRESPTGGENETAGFDAKDSMGAIVEVEADDFRGRTPMMMAVQRGYLEVVKELMRRGDLDINNRNGEEYSMGYLATAASKGYEAVFRHLLSHRNIKKGIRDGSGHGILKHAAVGGNENIVREVLKWRNVDVNLRGADDSTPIMWAALYGNESIVRLLIENGAAVDLVSSQMHLQLMRLLSSEADAAQDEQPDPQLMMAMMGEIAVLVGASALDAAAHGGHEGTVKLLISQPNIALDRRDLDDRTPLANAALTGHEGVVKLLLAQGDAVDPEAQDKDGCTPLILAARAGDEDVVKVLLQDTRIAISRTDKNGYSALAYAAKQGHEGVVKLLLKVVHSKREIEGALVAARECAWKNICTLLTSYLQTMPEE</sequence>
<evidence type="ECO:0000313" key="4">
    <source>
        <dbReference type="EMBL" id="KAL2810734.1"/>
    </source>
</evidence>
<dbReference type="InterPro" id="IPR002110">
    <property type="entry name" value="Ankyrin_rpt"/>
</dbReference>
<dbReference type="Gene3D" id="1.25.40.20">
    <property type="entry name" value="Ankyrin repeat-containing domain"/>
    <property type="match status" value="3"/>
</dbReference>
<feature type="repeat" description="ANK" evidence="3">
    <location>
        <begin position="639"/>
        <end position="661"/>
    </location>
</feature>
<dbReference type="InterPro" id="IPR036770">
    <property type="entry name" value="Ankyrin_rpt-contain_sf"/>
</dbReference>
<dbReference type="Pfam" id="PF12796">
    <property type="entry name" value="Ank_2"/>
    <property type="match status" value="4"/>
</dbReference>
<evidence type="ECO:0000256" key="1">
    <source>
        <dbReference type="ARBA" id="ARBA00022737"/>
    </source>
</evidence>
<evidence type="ECO:0000313" key="5">
    <source>
        <dbReference type="Proteomes" id="UP001610334"/>
    </source>
</evidence>
<accession>A0ABR4H645</accession>
<dbReference type="PANTHER" id="PTHR24198">
    <property type="entry name" value="ANKYRIN REPEAT AND PROTEIN KINASE DOMAIN-CONTAINING PROTEIN"/>
    <property type="match status" value="1"/>
</dbReference>